<feature type="chain" id="PRO_5041713561" description="NAD-dependent epimerase/dehydratase domain-containing protein" evidence="5">
    <location>
        <begin position="20"/>
        <end position="145"/>
    </location>
</feature>
<dbReference type="PANTHER" id="PTHR43078">
    <property type="entry name" value="UDP-GLUCURONIC ACID DECARBOXYLASE-RELATED"/>
    <property type="match status" value="1"/>
</dbReference>
<accession>A0AA85JMW2</accession>
<reference evidence="7" key="1">
    <citation type="submission" date="2022-06" db="EMBL/GenBank/DDBJ databases">
        <authorList>
            <person name="Berger JAMES D."/>
            <person name="Berger JAMES D."/>
        </authorList>
    </citation>
    <scope>NUCLEOTIDE SEQUENCE [LARGE SCALE GENOMIC DNA]</scope>
</reference>
<evidence type="ECO:0000313" key="7">
    <source>
        <dbReference type="Proteomes" id="UP000050795"/>
    </source>
</evidence>
<dbReference type="InterPro" id="IPR044516">
    <property type="entry name" value="UXS-like"/>
</dbReference>
<dbReference type="GO" id="GO:0070403">
    <property type="term" value="F:NAD+ binding"/>
    <property type="evidence" value="ECO:0007669"/>
    <property type="project" value="InterPro"/>
</dbReference>
<dbReference type="AlphaFoldDB" id="A0AA85JMW2"/>
<feature type="signal peptide" evidence="5">
    <location>
        <begin position="1"/>
        <end position="19"/>
    </location>
</feature>
<dbReference type="Pfam" id="PF01370">
    <property type="entry name" value="Epimerase"/>
    <property type="match status" value="1"/>
</dbReference>
<dbReference type="InterPro" id="IPR036291">
    <property type="entry name" value="NAD(P)-bd_dom_sf"/>
</dbReference>
<evidence type="ECO:0000256" key="3">
    <source>
        <dbReference type="ARBA" id="ARBA00023027"/>
    </source>
</evidence>
<dbReference type="Proteomes" id="UP000050795">
    <property type="component" value="Unassembled WGS sequence"/>
</dbReference>
<evidence type="ECO:0000256" key="1">
    <source>
        <dbReference type="ARBA" id="ARBA00001911"/>
    </source>
</evidence>
<evidence type="ECO:0000259" key="6">
    <source>
        <dbReference type="Pfam" id="PF01370"/>
    </source>
</evidence>
<evidence type="ECO:0000313" key="8">
    <source>
        <dbReference type="WBParaSite" id="TREG1_30600.1"/>
    </source>
</evidence>
<dbReference type="WBParaSite" id="TREG1_30600.1">
    <property type="protein sequence ID" value="TREG1_30600.1"/>
    <property type="gene ID" value="TREG1_30600"/>
</dbReference>
<evidence type="ECO:0000256" key="5">
    <source>
        <dbReference type="SAM" id="SignalP"/>
    </source>
</evidence>
<dbReference type="SUPFAM" id="SSF51735">
    <property type="entry name" value="NAD(P)-binding Rossmann-fold domains"/>
    <property type="match status" value="1"/>
</dbReference>
<keyword evidence="2" id="KW-0210">Decarboxylase</keyword>
<dbReference type="InterPro" id="IPR001509">
    <property type="entry name" value="Epimerase_deHydtase"/>
</dbReference>
<comment type="cofactor">
    <cofactor evidence="1">
        <name>NAD(+)</name>
        <dbReference type="ChEBI" id="CHEBI:57540"/>
    </cofactor>
</comment>
<evidence type="ECO:0000256" key="4">
    <source>
        <dbReference type="ARBA" id="ARBA00023239"/>
    </source>
</evidence>
<keyword evidence="3" id="KW-0520">NAD</keyword>
<dbReference type="GO" id="GO:0042732">
    <property type="term" value="P:D-xylose metabolic process"/>
    <property type="evidence" value="ECO:0007669"/>
    <property type="project" value="InterPro"/>
</dbReference>
<keyword evidence="7" id="KW-1185">Reference proteome</keyword>
<sequence>MKLFIFIIYVATVIYVSHCNMCQLDSFGSTLNAGQASCSKRYLPVKNLHWTKKKRILITGGAGFVGSHLVDRLMQDGHEVIALDNFVTGKRQNIEQWIGHSNFELLHHDVTNPIYVEVDEIYHLASPASHSIICKILYVLSRQIL</sequence>
<dbReference type="PANTHER" id="PTHR43078:SF6">
    <property type="entry name" value="UDP-GLUCURONIC ACID DECARBOXYLASE 1"/>
    <property type="match status" value="1"/>
</dbReference>
<reference evidence="8" key="2">
    <citation type="submission" date="2023-11" db="UniProtKB">
        <authorList>
            <consortium name="WormBaseParasite"/>
        </authorList>
    </citation>
    <scope>IDENTIFICATION</scope>
</reference>
<name>A0AA85JMW2_TRIRE</name>
<dbReference type="GO" id="GO:0048040">
    <property type="term" value="F:UDP-glucuronate decarboxylase activity"/>
    <property type="evidence" value="ECO:0007669"/>
    <property type="project" value="TreeGrafter"/>
</dbReference>
<proteinExistence type="predicted"/>
<feature type="domain" description="NAD-dependent epimerase/dehydratase" evidence="6">
    <location>
        <begin position="56"/>
        <end position="130"/>
    </location>
</feature>
<keyword evidence="4" id="KW-0456">Lyase</keyword>
<organism evidence="7 8">
    <name type="scientific">Trichobilharzia regenti</name>
    <name type="common">Nasal bird schistosome</name>
    <dbReference type="NCBI Taxonomy" id="157069"/>
    <lineage>
        <taxon>Eukaryota</taxon>
        <taxon>Metazoa</taxon>
        <taxon>Spiralia</taxon>
        <taxon>Lophotrochozoa</taxon>
        <taxon>Platyhelminthes</taxon>
        <taxon>Trematoda</taxon>
        <taxon>Digenea</taxon>
        <taxon>Strigeidida</taxon>
        <taxon>Schistosomatoidea</taxon>
        <taxon>Schistosomatidae</taxon>
        <taxon>Trichobilharzia</taxon>
    </lineage>
</organism>
<keyword evidence="5" id="KW-0732">Signal</keyword>
<evidence type="ECO:0000256" key="2">
    <source>
        <dbReference type="ARBA" id="ARBA00022793"/>
    </source>
</evidence>
<dbReference type="Gene3D" id="3.40.50.720">
    <property type="entry name" value="NAD(P)-binding Rossmann-like Domain"/>
    <property type="match status" value="1"/>
</dbReference>
<protein>
    <recommendedName>
        <fullName evidence="6">NAD-dependent epimerase/dehydratase domain-containing protein</fullName>
    </recommendedName>
</protein>
<dbReference type="GO" id="GO:0005737">
    <property type="term" value="C:cytoplasm"/>
    <property type="evidence" value="ECO:0007669"/>
    <property type="project" value="TreeGrafter"/>
</dbReference>